<sequence length="716" mass="79177">MFDWNDEELTNIIWGEAGHSDDHIVPYKEESEDCCDKKEWSQEATTIKPAERKTTEAKIDFNRRKPESSSNFNSGERSSTSGFGMGSWSDLSLSNAARTDEEAMGTEVSNKIAEITKCNPTRGVKAVVDKDPEIFQNSQEGKDQGDFVDYSWDNIGSFDDLDRIFSNDDPIFGHVSLGSADGLWSSSKDVTNSPVKSFPLSEDSPSLELGALKNTSAHVEVKSEFDHPDDQFLTLSHGKLNNPARDLQNAHPILDNVEYAGGKSKPVGKEQTDLATGKKVAASNSGLVAKNVVTPDNFADKGYKQKNLLKARKRLEDKSEGKLLPDMYGTWSPMGNPSGKYENQLAHPMLLSSASPVLSQQRQLPKSKTLQYQQISSSFVTLSTYGNLTNPYPSMPVLSNIQPGEFKHQNLSSCYEVSPGKTNPVNKSAATPAKPLTMTPQEKIEKLRRRQQLQAMLAIQKQQQQFSHQVSSIDHSNPQKSQENQILPVEGADLDVRDLSSLPSFDPNSPVEQDDSNTIYLAVDNYPGADSILYLLQDVIAKLDLRIRLCIRDSLFRLAQSAMQRHYASDTSSTNKSSRDEPEVVTKAEFNPSSRFPRMPDAETETNPIDRTVAHLLFHRPLDLSGKHPETPESPASTKFPCEGVAMSLLNLPTECMPQSSELTQNFSQQGPEDQCSMPEPQLLDRFKTSSCIDTSEDTSNYGPVDGRAAEGEASH</sequence>
<comment type="caution">
    <text evidence="1">The sequence shown here is derived from an EMBL/GenBank/DDBJ whole genome shotgun (WGS) entry which is preliminary data.</text>
</comment>
<evidence type="ECO:0000313" key="2">
    <source>
        <dbReference type="Proteomes" id="UP001164539"/>
    </source>
</evidence>
<evidence type="ECO:0000313" key="1">
    <source>
        <dbReference type="EMBL" id="KAJ4720312.1"/>
    </source>
</evidence>
<protein>
    <submittedName>
        <fullName evidence="1">Protein LNK2-like isoform X1</fullName>
    </submittedName>
</protein>
<gene>
    <name evidence="1" type="ORF">OWV82_008165</name>
</gene>
<organism evidence="1 2">
    <name type="scientific">Melia azedarach</name>
    <name type="common">Chinaberry tree</name>
    <dbReference type="NCBI Taxonomy" id="155640"/>
    <lineage>
        <taxon>Eukaryota</taxon>
        <taxon>Viridiplantae</taxon>
        <taxon>Streptophyta</taxon>
        <taxon>Embryophyta</taxon>
        <taxon>Tracheophyta</taxon>
        <taxon>Spermatophyta</taxon>
        <taxon>Magnoliopsida</taxon>
        <taxon>eudicotyledons</taxon>
        <taxon>Gunneridae</taxon>
        <taxon>Pentapetalae</taxon>
        <taxon>rosids</taxon>
        <taxon>malvids</taxon>
        <taxon>Sapindales</taxon>
        <taxon>Meliaceae</taxon>
        <taxon>Melia</taxon>
    </lineage>
</organism>
<name>A0ACC1YAJ7_MELAZ</name>
<accession>A0ACC1YAJ7</accession>
<proteinExistence type="predicted"/>
<dbReference type="Proteomes" id="UP001164539">
    <property type="component" value="Chromosome 4"/>
</dbReference>
<reference evidence="1 2" key="1">
    <citation type="journal article" date="2023" name="Science">
        <title>Complex scaffold remodeling in plant triterpene biosynthesis.</title>
        <authorList>
            <person name="De La Pena R."/>
            <person name="Hodgson H."/>
            <person name="Liu J.C."/>
            <person name="Stephenson M.J."/>
            <person name="Martin A.C."/>
            <person name="Owen C."/>
            <person name="Harkess A."/>
            <person name="Leebens-Mack J."/>
            <person name="Jimenez L.E."/>
            <person name="Osbourn A."/>
            <person name="Sattely E.S."/>
        </authorList>
    </citation>
    <scope>NUCLEOTIDE SEQUENCE [LARGE SCALE GENOMIC DNA]</scope>
    <source>
        <strain evidence="2">cv. JPN11</strain>
        <tissue evidence="1">Leaf</tissue>
    </source>
</reference>
<keyword evidence="2" id="KW-1185">Reference proteome</keyword>
<dbReference type="EMBL" id="CM051397">
    <property type="protein sequence ID" value="KAJ4720312.1"/>
    <property type="molecule type" value="Genomic_DNA"/>
</dbReference>